<keyword evidence="4" id="KW-0997">Cell inner membrane</keyword>
<dbReference type="OrthoDB" id="9768393at2"/>
<dbReference type="SUPFAM" id="SSF54534">
    <property type="entry name" value="FKBP-like"/>
    <property type="match status" value="1"/>
</dbReference>
<keyword evidence="5" id="KW-0812">Transmembrane</keyword>
<keyword evidence="6" id="KW-1133">Transmembrane helix</keyword>
<dbReference type="InterPro" id="IPR052029">
    <property type="entry name" value="PpiD_chaperone"/>
</dbReference>
<keyword evidence="3" id="KW-1003">Cell membrane</keyword>
<evidence type="ECO:0000256" key="4">
    <source>
        <dbReference type="ARBA" id="ARBA00022519"/>
    </source>
</evidence>
<evidence type="ECO:0000313" key="16">
    <source>
        <dbReference type="Proteomes" id="UP000198893"/>
    </source>
</evidence>
<dbReference type="InterPro" id="IPR000297">
    <property type="entry name" value="PPIase_PpiC"/>
</dbReference>
<dbReference type="InterPro" id="IPR027304">
    <property type="entry name" value="Trigger_fact/SurA_dom_sf"/>
</dbReference>
<feature type="domain" description="PpiC" evidence="14">
    <location>
        <begin position="243"/>
        <end position="362"/>
    </location>
</feature>
<evidence type="ECO:0000256" key="5">
    <source>
        <dbReference type="ARBA" id="ARBA00022692"/>
    </source>
</evidence>
<evidence type="ECO:0000256" key="11">
    <source>
        <dbReference type="ARBA" id="ARBA00038408"/>
    </source>
</evidence>
<sequence length="613" mass="67824">MFKSKLSKTFVWILMGLLILGLGGFGITNLGGTVRTVGTVGDKDIDVDAYAREIQEEMRAIEAQSGQSFTFEQLQSFGMDRAVLDRLITQRALDHETDRLGISLGDENLREQILNISAFQGLDGSFDRESYRFAIQQAGLSESEFENSLREDSARSLLQSAILSGTTMPETYIDTLLTYLAERRDFTWTRLAPEDLQTAVLAPTEAEIKAHYEAEIDSFTRPAAKDITYAWLSPDMILDDVEVSEDVVRALYEDREAQFNRPERRLTERLVFGSMEEARAARGRLDRGEIGFDALVEERGLELSDIDLGDVSAADLGPASEAVFDAAPGSIVGPVQSDLGPALFRINGILEAQETPFEEVRDDLRTELAADRARRVVDSRIDDIDDLLAAGATLEEVARETDMQLGQIAWHEGVSDGIAAYDGFRSAAQAVQDDDFPQIERLDDGSIFALRLDAERAATPIPLEDIRDEVAADWKESETVARLTEQATDIANQLSEVSGFTEQGLTAREEKDLTRNDFVPDTPERFLEEVFAMDLGEIRVIPAETSVFIARLDAIEAPDEDDPEVQSLRSNVREQTNSALAEDIFNAYATAIRNAAGVSINQTALNAVHSQFQ</sequence>
<dbReference type="AlphaFoldDB" id="A0A1H8VBL7"/>
<dbReference type="InterPro" id="IPR046357">
    <property type="entry name" value="PPIase_dom_sf"/>
</dbReference>
<evidence type="ECO:0000256" key="2">
    <source>
        <dbReference type="ARBA" id="ARBA00018370"/>
    </source>
</evidence>
<evidence type="ECO:0000256" key="9">
    <source>
        <dbReference type="ARBA" id="ARBA00030642"/>
    </source>
</evidence>
<dbReference type="Gene3D" id="1.10.4030.10">
    <property type="entry name" value="Porin chaperone SurA, peptide-binding domain"/>
    <property type="match status" value="1"/>
</dbReference>
<name>A0A1H8VBL7_9RHOB</name>
<dbReference type="SUPFAM" id="SSF109998">
    <property type="entry name" value="Triger factor/SurA peptide-binding domain-like"/>
    <property type="match status" value="1"/>
</dbReference>
<dbReference type="STRING" id="569882.SAMN04490248_12736"/>
<keyword evidence="15" id="KW-0413">Isomerase</keyword>
<comment type="similarity">
    <text evidence="11">Belongs to the PpiD chaperone family.</text>
</comment>
<dbReference type="Pfam" id="PF13145">
    <property type="entry name" value="Rotamase_2"/>
    <property type="match status" value="1"/>
</dbReference>
<keyword evidence="8" id="KW-0143">Chaperone</keyword>
<evidence type="ECO:0000256" key="7">
    <source>
        <dbReference type="ARBA" id="ARBA00023136"/>
    </source>
</evidence>
<keyword evidence="7" id="KW-0472">Membrane</keyword>
<evidence type="ECO:0000256" key="10">
    <source>
        <dbReference type="ARBA" id="ARBA00031484"/>
    </source>
</evidence>
<protein>
    <recommendedName>
        <fullName evidence="2">Parvulin-like PPIase</fullName>
    </recommendedName>
    <alternativeName>
        <fullName evidence="9">Peptidyl-prolyl cis-trans isomerase plp</fullName>
    </alternativeName>
    <alternativeName>
        <fullName evidence="12">Periplasmic chaperone PpiD</fullName>
    </alternativeName>
    <alternativeName>
        <fullName evidence="13">Periplasmic folding chaperone</fullName>
    </alternativeName>
    <alternativeName>
        <fullName evidence="10">Rotamase plp</fullName>
    </alternativeName>
</protein>
<evidence type="ECO:0000259" key="14">
    <source>
        <dbReference type="Pfam" id="PF13145"/>
    </source>
</evidence>
<evidence type="ECO:0000256" key="12">
    <source>
        <dbReference type="ARBA" id="ARBA00040743"/>
    </source>
</evidence>
<dbReference type="GO" id="GO:0005886">
    <property type="term" value="C:plasma membrane"/>
    <property type="evidence" value="ECO:0007669"/>
    <property type="project" value="UniProtKB-SubCell"/>
</dbReference>
<evidence type="ECO:0000313" key="15">
    <source>
        <dbReference type="EMBL" id="SEP12860.1"/>
    </source>
</evidence>
<organism evidence="15 16">
    <name type="scientific">Salinihabitans flavidus</name>
    <dbReference type="NCBI Taxonomy" id="569882"/>
    <lineage>
        <taxon>Bacteria</taxon>
        <taxon>Pseudomonadati</taxon>
        <taxon>Pseudomonadota</taxon>
        <taxon>Alphaproteobacteria</taxon>
        <taxon>Rhodobacterales</taxon>
        <taxon>Roseobacteraceae</taxon>
        <taxon>Salinihabitans</taxon>
    </lineage>
</organism>
<dbReference type="PANTHER" id="PTHR47529">
    <property type="entry name" value="PEPTIDYL-PROLYL CIS-TRANS ISOMERASE D"/>
    <property type="match status" value="1"/>
</dbReference>
<dbReference type="EMBL" id="FODS01000027">
    <property type="protein sequence ID" value="SEP12860.1"/>
    <property type="molecule type" value="Genomic_DNA"/>
</dbReference>
<evidence type="ECO:0000256" key="1">
    <source>
        <dbReference type="ARBA" id="ARBA00004382"/>
    </source>
</evidence>
<dbReference type="GO" id="GO:0003755">
    <property type="term" value="F:peptidyl-prolyl cis-trans isomerase activity"/>
    <property type="evidence" value="ECO:0007669"/>
    <property type="project" value="InterPro"/>
</dbReference>
<accession>A0A1H8VBL7</accession>
<keyword evidence="16" id="KW-1185">Reference proteome</keyword>
<gene>
    <name evidence="15" type="ORF">SAMN04490248_12736</name>
</gene>
<reference evidence="15 16" key="1">
    <citation type="submission" date="2016-10" db="EMBL/GenBank/DDBJ databases">
        <authorList>
            <person name="de Groot N.N."/>
        </authorList>
    </citation>
    <scope>NUCLEOTIDE SEQUENCE [LARGE SCALE GENOMIC DNA]</scope>
    <source>
        <strain evidence="15 16">DSM 27842</strain>
    </source>
</reference>
<evidence type="ECO:0000256" key="13">
    <source>
        <dbReference type="ARBA" id="ARBA00042775"/>
    </source>
</evidence>
<comment type="subcellular location">
    <subcellularLocation>
        <location evidence="1">Cell inner membrane</location>
        <topology evidence="1">Single-pass type II membrane protein</topology>
        <orientation evidence="1">Periplasmic side</orientation>
    </subcellularLocation>
</comment>
<dbReference type="Pfam" id="PF13624">
    <property type="entry name" value="SurA_N_3"/>
    <property type="match status" value="1"/>
</dbReference>
<dbReference type="RefSeq" id="WP_093120122.1">
    <property type="nucleotide sequence ID" value="NZ_FODS01000027.1"/>
</dbReference>
<evidence type="ECO:0000256" key="8">
    <source>
        <dbReference type="ARBA" id="ARBA00023186"/>
    </source>
</evidence>
<dbReference type="Gene3D" id="3.10.50.40">
    <property type="match status" value="1"/>
</dbReference>
<evidence type="ECO:0000256" key="6">
    <source>
        <dbReference type="ARBA" id="ARBA00022989"/>
    </source>
</evidence>
<dbReference type="PANTHER" id="PTHR47529:SF1">
    <property type="entry name" value="PERIPLASMIC CHAPERONE PPID"/>
    <property type="match status" value="1"/>
</dbReference>
<dbReference type="Proteomes" id="UP000198893">
    <property type="component" value="Unassembled WGS sequence"/>
</dbReference>
<evidence type="ECO:0000256" key="3">
    <source>
        <dbReference type="ARBA" id="ARBA00022475"/>
    </source>
</evidence>
<proteinExistence type="inferred from homology"/>